<evidence type="ECO:0000259" key="1">
    <source>
        <dbReference type="Pfam" id="PF04149"/>
    </source>
</evidence>
<organism evidence="2 3">
    <name type="scientific">Streptomyces castrisilvae</name>
    <dbReference type="NCBI Taxonomy" id="3033811"/>
    <lineage>
        <taxon>Bacteria</taxon>
        <taxon>Bacillati</taxon>
        <taxon>Actinomycetota</taxon>
        <taxon>Actinomycetes</taxon>
        <taxon>Kitasatosporales</taxon>
        <taxon>Streptomycetaceae</taxon>
        <taxon>Streptomyces</taxon>
    </lineage>
</organism>
<protein>
    <submittedName>
        <fullName evidence="2">DUF397 domain-containing protein</fullName>
    </submittedName>
</protein>
<sequence>MDENLYTLPVPGSAAFEQYCGGNLGGSNETCVSFAAIPGAESSFALRDSKPEGSGKELRFTEAELDAFAAGWVKQRGLTV</sequence>
<reference evidence="2 3" key="1">
    <citation type="submission" date="2023-03" db="EMBL/GenBank/DDBJ databases">
        <title>Isolation and description of six Streptomyces strains from soil environments, able to metabolize different microbial glucans.</title>
        <authorList>
            <person name="Widen T."/>
            <person name="Larsbrink J."/>
        </authorList>
    </citation>
    <scope>NUCLEOTIDE SEQUENCE [LARGE SCALE GENOMIC DNA]</scope>
    <source>
        <strain evidence="2 3">Mut1</strain>
    </source>
</reference>
<name>A0ABY9HN87_9ACTN</name>
<dbReference type="RefSeq" id="WP_306057007.1">
    <property type="nucleotide sequence ID" value="NZ_CP120997.1"/>
</dbReference>
<proteinExistence type="predicted"/>
<dbReference type="Pfam" id="PF04149">
    <property type="entry name" value="DUF397"/>
    <property type="match status" value="1"/>
</dbReference>
<feature type="domain" description="DUF397" evidence="1">
    <location>
        <begin position="26"/>
        <end position="71"/>
    </location>
</feature>
<dbReference type="Proteomes" id="UP001239522">
    <property type="component" value="Chromosome"/>
</dbReference>
<keyword evidence="3" id="KW-1185">Reference proteome</keyword>
<evidence type="ECO:0000313" key="3">
    <source>
        <dbReference type="Proteomes" id="UP001239522"/>
    </source>
</evidence>
<gene>
    <name evidence="2" type="ORF">P8A18_22365</name>
</gene>
<dbReference type="EMBL" id="CP120997">
    <property type="protein sequence ID" value="WLQ36002.1"/>
    <property type="molecule type" value="Genomic_DNA"/>
</dbReference>
<evidence type="ECO:0000313" key="2">
    <source>
        <dbReference type="EMBL" id="WLQ36002.1"/>
    </source>
</evidence>
<accession>A0ABY9HN87</accession>
<dbReference type="InterPro" id="IPR007278">
    <property type="entry name" value="DUF397"/>
</dbReference>